<evidence type="ECO:0000313" key="1">
    <source>
        <dbReference type="EMBL" id="ERI74318.1"/>
    </source>
</evidence>
<evidence type="ECO:0000313" key="2">
    <source>
        <dbReference type="Proteomes" id="UP000016491"/>
    </source>
</evidence>
<name>A0ABC9TT42_CLOSY</name>
<protein>
    <submittedName>
        <fullName evidence="1">Uncharacterized protein</fullName>
    </submittedName>
</protein>
<reference evidence="1 2" key="1">
    <citation type="submission" date="2013-07" db="EMBL/GenBank/DDBJ databases">
        <authorList>
            <person name="Weinstock G."/>
            <person name="Sodergren E."/>
            <person name="Wylie T."/>
            <person name="Fulton L."/>
            <person name="Fulton R."/>
            <person name="Fronick C."/>
            <person name="O'Laughlin M."/>
            <person name="Godfrey J."/>
            <person name="Miner T."/>
            <person name="Herter B."/>
            <person name="Appelbaum E."/>
            <person name="Cordes M."/>
            <person name="Lek S."/>
            <person name="Wollam A."/>
            <person name="Pepin K.H."/>
            <person name="Palsikar V.B."/>
            <person name="Mitreva M."/>
            <person name="Wilson R.K."/>
        </authorList>
    </citation>
    <scope>NUCLEOTIDE SEQUENCE [LARGE SCALE GENOMIC DNA]</scope>
    <source>
        <strain evidence="1 2">ATCC 14940</strain>
    </source>
</reference>
<comment type="caution">
    <text evidence="1">The sequence shown here is derived from an EMBL/GenBank/DDBJ whole genome shotgun (WGS) entry which is preliminary data.</text>
</comment>
<dbReference type="RefSeq" id="WP_021641257.1">
    <property type="nucleotide sequence ID" value="NZ_KE992850.1"/>
</dbReference>
<dbReference type="EMBL" id="AWSU01000335">
    <property type="protein sequence ID" value="ERI74318.1"/>
    <property type="molecule type" value="Genomic_DNA"/>
</dbReference>
<sequence>MDHPADIARPYLVSGITLYPGVICGFSRYPDEQSEIEHLLR</sequence>
<gene>
    <name evidence="1" type="ORF">CLOSYM_04078</name>
</gene>
<organism evidence="1 2">
    <name type="scientific">[Clostridium] symbiosum ATCC 14940</name>
    <dbReference type="NCBI Taxonomy" id="411472"/>
    <lineage>
        <taxon>Bacteria</taxon>
        <taxon>Bacillati</taxon>
        <taxon>Bacillota</taxon>
        <taxon>Clostridia</taxon>
        <taxon>Lachnospirales</taxon>
        <taxon>Lachnospiraceae</taxon>
        <taxon>Otoolea</taxon>
    </lineage>
</organism>
<dbReference type="Proteomes" id="UP000016491">
    <property type="component" value="Unassembled WGS sequence"/>
</dbReference>
<accession>A0ABC9TT42</accession>
<dbReference type="AlphaFoldDB" id="A0ABC9TT42"/>
<proteinExistence type="predicted"/>